<comment type="similarity">
    <text evidence="2">Belongs to the peptidase S9A family.</text>
</comment>
<dbReference type="PROSITE" id="PS00708">
    <property type="entry name" value="PRO_ENDOPEP_SER"/>
    <property type="match status" value="1"/>
</dbReference>
<evidence type="ECO:0000256" key="2">
    <source>
        <dbReference type="ARBA" id="ARBA00005228"/>
    </source>
</evidence>
<dbReference type="InterPro" id="IPR023302">
    <property type="entry name" value="Pept_S9A_N"/>
</dbReference>
<dbReference type="SUPFAM" id="SSF53474">
    <property type="entry name" value="alpha/beta-Hydrolases"/>
    <property type="match status" value="1"/>
</dbReference>
<dbReference type="RefSeq" id="WP_345142074.1">
    <property type="nucleotide sequence ID" value="NZ_BAABDU010000003.1"/>
</dbReference>
<dbReference type="InterPro" id="IPR029058">
    <property type="entry name" value="AB_hydrolase_fold"/>
</dbReference>
<dbReference type="InterPro" id="IPR002470">
    <property type="entry name" value="Peptidase_S9A"/>
</dbReference>
<evidence type="ECO:0000256" key="5">
    <source>
        <dbReference type="ARBA" id="ARBA00022801"/>
    </source>
</evidence>
<dbReference type="Proteomes" id="UP001500748">
    <property type="component" value="Unassembled WGS sequence"/>
</dbReference>
<gene>
    <name evidence="9" type="ORF">GCM10022423_13770</name>
</gene>
<dbReference type="Pfam" id="PF00326">
    <property type="entry name" value="Peptidase_S9"/>
    <property type="match status" value="1"/>
</dbReference>
<evidence type="ECO:0000256" key="3">
    <source>
        <dbReference type="ARBA" id="ARBA00011897"/>
    </source>
</evidence>
<protein>
    <recommendedName>
        <fullName evidence="3">prolyl oligopeptidase</fullName>
        <ecNumber evidence="3">3.4.21.26</ecNumber>
    </recommendedName>
</protein>
<evidence type="ECO:0000256" key="6">
    <source>
        <dbReference type="ARBA" id="ARBA00022825"/>
    </source>
</evidence>
<evidence type="ECO:0000259" key="8">
    <source>
        <dbReference type="Pfam" id="PF02897"/>
    </source>
</evidence>
<feature type="domain" description="Peptidase S9 prolyl oligopeptidase catalytic" evidence="7">
    <location>
        <begin position="481"/>
        <end position="694"/>
    </location>
</feature>
<dbReference type="SUPFAM" id="SSF50993">
    <property type="entry name" value="Peptidase/esterase 'gauge' domain"/>
    <property type="match status" value="1"/>
</dbReference>
<dbReference type="InterPro" id="IPR051167">
    <property type="entry name" value="Prolyl_oligopep/macrocyclase"/>
</dbReference>
<dbReference type="Gene3D" id="2.130.10.120">
    <property type="entry name" value="Prolyl oligopeptidase, N-terminal domain"/>
    <property type="match status" value="1"/>
</dbReference>
<evidence type="ECO:0000256" key="4">
    <source>
        <dbReference type="ARBA" id="ARBA00022670"/>
    </source>
</evidence>
<dbReference type="PANTHER" id="PTHR42881">
    <property type="entry name" value="PROLYL ENDOPEPTIDASE"/>
    <property type="match status" value="1"/>
</dbReference>
<proteinExistence type="inferred from homology"/>
<dbReference type="Gene3D" id="3.40.50.1820">
    <property type="entry name" value="alpha/beta hydrolase"/>
    <property type="match status" value="1"/>
</dbReference>
<dbReference type="InterPro" id="IPR002471">
    <property type="entry name" value="Pept_S9_AS"/>
</dbReference>
<comment type="catalytic activity">
    <reaction evidence="1">
        <text>Hydrolysis of Pro-|-Xaa &gt;&gt; Ala-|-Xaa in oligopeptides.</text>
        <dbReference type="EC" id="3.4.21.26"/>
    </reaction>
</comment>
<evidence type="ECO:0000313" key="10">
    <source>
        <dbReference type="Proteomes" id="UP001500748"/>
    </source>
</evidence>
<keyword evidence="4" id="KW-0645">Protease</keyword>
<dbReference type="Pfam" id="PF02897">
    <property type="entry name" value="Peptidase_S9_N"/>
    <property type="match status" value="1"/>
</dbReference>
<organism evidence="9 10">
    <name type="scientific">Flavobacterium ginsengiterrae</name>
    <dbReference type="NCBI Taxonomy" id="871695"/>
    <lineage>
        <taxon>Bacteria</taxon>
        <taxon>Pseudomonadati</taxon>
        <taxon>Bacteroidota</taxon>
        <taxon>Flavobacteriia</taxon>
        <taxon>Flavobacteriales</taxon>
        <taxon>Flavobacteriaceae</taxon>
        <taxon>Flavobacterium</taxon>
    </lineage>
</organism>
<reference evidence="10" key="1">
    <citation type="journal article" date="2019" name="Int. J. Syst. Evol. Microbiol.">
        <title>The Global Catalogue of Microorganisms (GCM) 10K type strain sequencing project: providing services to taxonomists for standard genome sequencing and annotation.</title>
        <authorList>
            <consortium name="The Broad Institute Genomics Platform"/>
            <consortium name="The Broad Institute Genome Sequencing Center for Infectious Disease"/>
            <person name="Wu L."/>
            <person name="Ma J."/>
        </authorList>
    </citation>
    <scope>NUCLEOTIDE SEQUENCE [LARGE SCALE GENOMIC DNA]</scope>
    <source>
        <strain evidence="10">JCM 17337</strain>
    </source>
</reference>
<dbReference type="PRINTS" id="PR00862">
    <property type="entry name" value="PROLIGOPTASE"/>
</dbReference>
<dbReference type="EMBL" id="BAABDU010000003">
    <property type="protein sequence ID" value="GAA3763297.1"/>
    <property type="molecule type" value="Genomic_DNA"/>
</dbReference>
<name>A0ABP7GE15_9FLAO</name>
<feature type="domain" description="Peptidase S9A N-terminal" evidence="8">
    <location>
        <begin position="25"/>
        <end position="423"/>
    </location>
</feature>
<keyword evidence="6" id="KW-0720">Serine protease</keyword>
<comment type="caution">
    <text evidence="9">The sequence shown here is derived from an EMBL/GenBank/DDBJ whole genome shotgun (WGS) entry which is preliminary data.</text>
</comment>
<keyword evidence="10" id="KW-1185">Reference proteome</keyword>
<dbReference type="InterPro" id="IPR001375">
    <property type="entry name" value="Peptidase_S9_cat"/>
</dbReference>
<accession>A0ABP7GE15</accession>
<sequence>MKKTFLLMAITTAGISFGQNKIQYPQTKKGETVDTYFETKVNDPYRWLEDDKSAETGAWVKAENEVTYAYLDKIPFREELKKRMEKLWNYEKIGAPHKEGNYTYYSKNNGLQNQSVVYRKDQNGKEEVFLDPNTFSKDGTTSLGGLDFSKDGNKAAYAISEGGSDWRKVIIIDAVSKKVLEDTLVDVKFSGISWHGNEGFYYSSYDKPKGSELSAKTDQHKLYFHKLGTSQKDDKVIFGADQKRRYVGGYVTEDNKYLVITAANSTYGNELYIKDLTKPNSPIVTIVDNFNTANNIIKNEGSKLFIETDYNAPNGRVVTVDAANPKPENWKDFIKETANVLSPSTGAGYFFANYTKDAVSLVQQYDYNGKLVREIKLPAVGTAGGFGGKKNEKILYYSFTNYTTPGSIYSFEPKSGKSEIYQKPKVDFKSEDYESKQVFYTSKDGTKIPMIITYKKGTKLDGKNPTILYGYGGFNISLTPAFSIANAVWLENGGVYAVANLRGGGEYGKKWHDAGTKLQKQNVFDDFIAAAEYLIAQKYTSSDYLAIRGGSNGGLLVGATMTQRPDLMKVALPAVGVMDMLRYHTFTAGAGWAYDYGTAQDSKEMFEYLKGYSPVQNVKKGTSYPATMVTTGDHDDRVVPAHSFKFAAELQDKQAGENPVLIRIDVKAGHGAGKSVAATIQENVDIQAFTLYNMGFKALPSK</sequence>
<keyword evidence="5" id="KW-0378">Hydrolase</keyword>
<dbReference type="PANTHER" id="PTHR42881:SF2">
    <property type="entry name" value="PROLYL ENDOPEPTIDASE"/>
    <property type="match status" value="1"/>
</dbReference>
<dbReference type="EC" id="3.4.21.26" evidence="3"/>
<evidence type="ECO:0000256" key="1">
    <source>
        <dbReference type="ARBA" id="ARBA00001070"/>
    </source>
</evidence>
<evidence type="ECO:0000313" key="9">
    <source>
        <dbReference type="EMBL" id="GAA3763297.1"/>
    </source>
</evidence>
<evidence type="ECO:0000259" key="7">
    <source>
        <dbReference type="Pfam" id="PF00326"/>
    </source>
</evidence>